<dbReference type="InterPro" id="IPR000182">
    <property type="entry name" value="GNAT_dom"/>
</dbReference>
<sequence length="172" mass="18551">MTIREATPEDAAAIAAVHVGSWRAAYAALLPPEFLDSLSVAERAAWWEARLTAPDGPTVLVAPGPDGRLLGFSCLRPWPDADFDPATTAELAALYTLPEVWGTGLGRRLAEASAERLLDDGFRTALLWVLAGNQRARRFYEAAGWRADGTVVQEETGGVTLDELRYARALTG</sequence>
<dbReference type="SUPFAM" id="SSF55729">
    <property type="entry name" value="Acyl-CoA N-acyltransferases (Nat)"/>
    <property type="match status" value="1"/>
</dbReference>
<reference evidence="5" key="1">
    <citation type="journal article" date="2019" name="Int. J. Syst. Evol. Microbiol.">
        <title>The Global Catalogue of Microorganisms (GCM) 10K type strain sequencing project: providing services to taxonomists for standard genome sequencing and annotation.</title>
        <authorList>
            <consortium name="The Broad Institute Genomics Platform"/>
            <consortium name="The Broad Institute Genome Sequencing Center for Infectious Disease"/>
            <person name="Wu L."/>
            <person name="Ma J."/>
        </authorList>
    </citation>
    <scope>NUCLEOTIDE SEQUENCE [LARGE SCALE GENOMIC DNA]</scope>
    <source>
        <strain evidence="5">JCM 16956</strain>
    </source>
</reference>
<dbReference type="Proteomes" id="UP001501000">
    <property type="component" value="Unassembled WGS sequence"/>
</dbReference>
<keyword evidence="1" id="KW-0808">Transferase</keyword>
<dbReference type="EMBL" id="BAABAJ010000010">
    <property type="protein sequence ID" value="GAA3923611.1"/>
    <property type="molecule type" value="Genomic_DNA"/>
</dbReference>
<dbReference type="CDD" id="cd04301">
    <property type="entry name" value="NAT_SF"/>
    <property type="match status" value="1"/>
</dbReference>
<gene>
    <name evidence="4" type="ORF">GCM10022244_36600</name>
</gene>
<evidence type="ECO:0000259" key="3">
    <source>
        <dbReference type="PROSITE" id="PS51186"/>
    </source>
</evidence>
<dbReference type="Pfam" id="PF00583">
    <property type="entry name" value="Acetyltransf_1"/>
    <property type="match status" value="1"/>
</dbReference>
<accession>A0ABP7ML77</accession>
<organism evidence="4 5">
    <name type="scientific">Streptomyces gulbargensis</name>
    <dbReference type="NCBI Taxonomy" id="364901"/>
    <lineage>
        <taxon>Bacteria</taxon>
        <taxon>Bacillati</taxon>
        <taxon>Actinomycetota</taxon>
        <taxon>Actinomycetes</taxon>
        <taxon>Kitasatosporales</taxon>
        <taxon>Streptomycetaceae</taxon>
        <taxon>Streptomyces</taxon>
    </lineage>
</organism>
<evidence type="ECO:0000313" key="5">
    <source>
        <dbReference type="Proteomes" id="UP001501000"/>
    </source>
</evidence>
<name>A0ABP7ML77_9ACTN</name>
<evidence type="ECO:0000313" key="4">
    <source>
        <dbReference type="EMBL" id="GAA3923611.1"/>
    </source>
</evidence>
<proteinExistence type="predicted"/>
<feature type="domain" description="N-acetyltransferase" evidence="3">
    <location>
        <begin position="1"/>
        <end position="171"/>
    </location>
</feature>
<keyword evidence="5" id="KW-1185">Reference proteome</keyword>
<dbReference type="RefSeq" id="WP_345284002.1">
    <property type="nucleotide sequence ID" value="NZ_BAABAJ010000010.1"/>
</dbReference>
<dbReference type="InterPro" id="IPR016181">
    <property type="entry name" value="Acyl_CoA_acyltransferase"/>
</dbReference>
<dbReference type="InterPro" id="IPR050832">
    <property type="entry name" value="Bact_Acetyltransf"/>
</dbReference>
<evidence type="ECO:0000256" key="2">
    <source>
        <dbReference type="ARBA" id="ARBA00023315"/>
    </source>
</evidence>
<protein>
    <submittedName>
        <fullName evidence="4">GNAT family N-acetyltransferase</fullName>
    </submittedName>
</protein>
<dbReference type="Gene3D" id="3.40.630.30">
    <property type="match status" value="1"/>
</dbReference>
<evidence type="ECO:0000256" key="1">
    <source>
        <dbReference type="ARBA" id="ARBA00022679"/>
    </source>
</evidence>
<comment type="caution">
    <text evidence="4">The sequence shown here is derived from an EMBL/GenBank/DDBJ whole genome shotgun (WGS) entry which is preliminary data.</text>
</comment>
<dbReference type="PROSITE" id="PS51186">
    <property type="entry name" value="GNAT"/>
    <property type="match status" value="1"/>
</dbReference>
<dbReference type="PANTHER" id="PTHR43877">
    <property type="entry name" value="AMINOALKYLPHOSPHONATE N-ACETYLTRANSFERASE-RELATED-RELATED"/>
    <property type="match status" value="1"/>
</dbReference>
<keyword evidence="2" id="KW-0012">Acyltransferase</keyword>